<organism evidence="2 3">
    <name type="scientific">Arthrospiribacter ruber</name>
    <dbReference type="NCBI Taxonomy" id="2487934"/>
    <lineage>
        <taxon>Bacteria</taxon>
        <taxon>Pseudomonadati</taxon>
        <taxon>Bacteroidota</taxon>
        <taxon>Cytophagia</taxon>
        <taxon>Cytophagales</taxon>
        <taxon>Cyclobacteriaceae</taxon>
        <taxon>Arthrospiribacter</taxon>
    </lineage>
</organism>
<keyword evidence="3" id="KW-1185">Reference proteome</keyword>
<reference evidence="2 3" key="1">
    <citation type="journal article" date="2020" name="Syst. Appl. Microbiol.">
        <title>Arthrospiribacter ruber gen. nov., sp. nov., a novel bacterium isolated from Arthrospira cultures.</title>
        <authorList>
            <person name="Waleron M."/>
            <person name="Misztak A."/>
            <person name="Waleron M.M."/>
            <person name="Furmaniak M."/>
            <person name="Mrozik A."/>
            <person name="Waleron K."/>
        </authorList>
    </citation>
    <scope>NUCLEOTIDE SEQUENCE [LARGE SCALE GENOMIC DNA]</scope>
    <source>
        <strain evidence="2 3">DPMB0001</strain>
    </source>
</reference>
<name>A0A951MD22_9BACT</name>
<dbReference type="Pfam" id="PF07313">
    <property type="entry name" value="AmiA-like"/>
    <property type="match status" value="1"/>
</dbReference>
<gene>
    <name evidence="2" type="ORF">EGN73_09790</name>
</gene>
<evidence type="ECO:0000313" key="2">
    <source>
        <dbReference type="EMBL" id="MBW3468102.1"/>
    </source>
</evidence>
<evidence type="ECO:0000256" key="1">
    <source>
        <dbReference type="SAM" id="SignalP"/>
    </source>
</evidence>
<evidence type="ECO:0000313" key="3">
    <source>
        <dbReference type="Proteomes" id="UP000727490"/>
    </source>
</evidence>
<feature type="signal peptide" evidence="1">
    <location>
        <begin position="1"/>
        <end position="19"/>
    </location>
</feature>
<dbReference type="Proteomes" id="UP000727490">
    <property type="component" value="Unassembled WGS sequence"/>
</dbReference>
<dbReference type="AlphaFoldDB" id="A0A951MD22"/>
<accession>A0A951MD22</accession>
<dbReference type="EMBL" id="RPHB01000004">
    <property type="protein sequence ID" value="MBW3468102.1"/>
    <property type="molecule type" value="Genomic_DNA"/>
</dbReference>
<protein>
    <submittedName>
        <fullName evidence="2">DUF1460 domain-containing protein</fullName>
    </submittedName>
</protein>
<proteinExistence type="predicted"/>
<dbReference type="InterPro" id="IPR010846">
    <property type="entry name" value="AmiA-like"/>
</dbReference>
<feature type="chain" id="PRO_5037798154" evidence="1">
    <location>
        <begin position="20"/>
        <end position="283"/>
    </location>
</feature>
<comment type="caution">
    <text evidence="2">The sequence shown here is derived from an EMBL/GenBank/DDBJ whole genome shotgun (WGS) entry which is preliminary data.</text>
</comment>
<sequence>MAMRLFFLFFSLLPCFLQAQTVCTLESRERLEGILEDLSVLDMQDKSINDLNVIIGQMFLGTPYVEKTLELPGEEKLVINLTGLDCTTYLETVFSLSRLAQSGRLTMEDFEKELEKIRYQKGKRDGYPSRLHYFSDWIFQNQEKGLIRDISKEIGGKPYENRPTFMSSNPNLYAQLANDAYVEELKKAEQRIGQRNYYFVPKEELKNLEHNIKPGDMIAITTTMKNLDIVHVGFAVEKNGRIHLMHASTGSMKVEISEKPLHDYLAGFKSQSAIMVARGMSAN</sequence>
<keyword evidence="1" id="KW-0732">Signal</keyword>